<dbReference type="InterPro" id="IPR011990">
    <property type="entry name" value="TPR-like_helical_dom_sf"/>
</dbReference>
<dbReference type="InterPro" id="IPR001214">
    <property type="entry name" value="SET_dom"/>
</dbReference>
<dbReference type="PANTHER" id="PTHR47643">
    <property type="entry name" value="TPR DOMAIN PROTEIN (AFU_ORTHOLOGUE AFUA_5G12710)"/>
    <property type="match status" value="1"/>
</dbReference>
<evidence type="ECO:0000313" key="2">
    <source>
        <dbReference type="EMBL" id="CAK0835643.1"/>
    </source>
</evidence>
<dbReference type="InterPro" id="IPR053209">
    <property type="entry name" value="Gramillin-biosynth_MTr"/>
</dbReference>
<gene>
    <name evidence="2" type="ORF">PCOR1329_LOCUS32415</name>
</gene>
<proteinExistence type="predicted"/>
<dbReference type="SUPFAM" id="SSF82199">
    <property type="entry name" value="SET domain"/>
    <property type="match status" value="1"/>
</dbReference>
<protein>
    <recommendedName>
        <fullName evidence="1">SET domain-containing protein</fullName>
    </recommendedName>
</protein>
<keyword evidence="3" id="KW-1185">Reference proteome</keyword>
<reference evidence="2" key="1">
    <citation type="submission" date="2023-10" db="EMBL/GenBank/DDBJ databases">
        <authorList>
            <person name="Chen Y."/>
            <person name="Shah S."/>
            <person name="Dougan E. K."/>
            <person name="Thang M."/>
            <person name="Chan C."/>
        </authorList>
    </citation>
    <scope>NUCLEOTIDE SEQUENCE [LARGE SCALE GENOMIC DNA]</scope>
</reference>
<dbReference type="EMBL" id="CAUYUJ010013136">
    <property type="protein sequence ID" value="CAK0835643.1"/>
    <property type="molecule type" value="Genomic_DNA"/>
</dbReference>
<dbReference type="Gene3D" id="2.170.270.10">
    <property type="entry name" value="SET domain"/>
    <property type="match status" value="1"/>
</dbReference>
<dbReference type="Proteomes" id="UP001189429">
    <property type="component" value="Unassembled WGS sequence"/>
</dbReference>
<dbReference type="PROSITE" id="PS50280">
    <property type="entry name" value="SET"/>
    <property type="match status" value="1"/>
</dbReference>
<dbReference type="SMART" id="SM00317">
    <property type="entry name" value="SET"/>
    <property type="match status" value="1"/>
</dbReference>
<organism evidence="2 3">
    <name type="scientific">Prorocentrum cordatum</name>
    <dbReference type="NCBI Taxonomy" id="2364126"/>
    <lineage>
        <taxon>Eukaryota</taxon>
        <taxon>Sar</taxon>
        <taxon>Alveolata</taxon>
        <taxon>Dinophyceae</taxon>
        <taxon>Prorocentrales</taxon>
        <taxon>Prorocentraceae</taxon>
        <taxon>Prorocentrum</taxon>
    </lineage>
</organism>
<dbReference type="SUPFAM" id="SSF48452">
    <property type="entry name" value="TPR-like"/>
    <property type="match status" value="2"/>
</dbReference>
<name>A0ABN9STL5_9DINO</name>
<sequence>MLAAMPPGSLPAPPEMLMQMFDNMPAGAKAELMAAAFSGTPPAAAAAAAASPAGRRAGPAGPAEQQEAWEAALRSCCARPVVEQFQLLQGESRRLMLSALQAAAEGHHQEIVQSELMRFVEDKNPGMSSMSDLEARRFNFDGIMDAFDREQQSASASDPLVRAISLSRTPTLPSPSGVQQMRRFLSNWGLKKPKEIRLMIHNAAYEQDFRRFAGRSRSDAQEVGVFTSNSTVVKPGSAKSLADWAALAPISIEALKLFEVAKGRCLQGVLVVDPIASVGVTTFLEDSAGSVIQLGLYNQLPGAPTGGQVFRLAQTIFPKGTRIRIAEPFLKIFRDGNQGVRVDDPGDLIVDGGAACGTGSAKAARERGNDFVKGGEFHAAAAEYWRGLRSTEVKTGVAQLLSNRAQSFLKLELWNAALSDAAAAALLAPKSTKAWLRYASALEGLGHYELAERARSVLTPASGSEVQASAPLYHTVVQESLRAVLGPDVSVERPAVTSESADLLRSRGNDAYKDGDFNKAAGLYSSALAASDLAGEAAVLLGNISQCGLQSNMLYDSVAAAVASLQLRPGAAKQVYRLAKALSILGALSLAHDILSMADPSLGNACGGLRSDVEALIEWQERGSTMVVDVNALRLLDVPPPDWINQDLVKLAMTGTKGRGVVACKDVEPGQIIMIQRPRIQAEHGSVEETRELVTNMNSTTRLMDDASQVKLRALATSSLKCDAALARLLAFMSDGSGPSRAEMPSWDDLMYCAECSVLPLLSQHPDYTPQRERDDFVTSSTTVSKILSTNCHGSTADDIKRLKDIMPSGKGLGKIFLGTSTNLYPAISMLNHAAKSNCCMLPHVQKGKAVAAVLVAVAPIRESEELTITYDYDEDTVERHWGIRSD</sequence>
<dbReference type="Gene3D" id="1.25.40.10">
    <property type="entry name" value="Tetratricopeptide repeat domain"/>
    <property type="match status" value="2"/>
</dbReference>
<evidence type="ECO:0000259" key="1">
    <source>
        <dbReference type="PROSITE" id="PS50280"/>
    </source>
</evidence>
<comment type="caution">
    <text evidence="2">The sequence shown here is derived from an EMBL/GenBank/DDBJ whole genome shotgun (WGS) entry which is preliminary data.</text>
</comment>
<dbReference type="Pfam" id="PF00856">
    <property type="entry name" value="SET"/>
    <property type="match status" value="1"/>
</dbReference>
<dbReference type="PANTHER" id="PTHR47643:SF2">
    <property type="entry name" value="TPR DOMAIN PROTEIN (AFU_ORTHOLOGUE AFUA_5G12710)"/>
    <property type="match status" value="1"/>
</dbReference>
<feature type="domain" description="SET" evidence="1">
    <location>
        <begin position="647"/>
        <end position="872"/>
    </location>
</feature>
<accession>A0ABN9STL5</accession>
<evidence type="ECO:0000313" key="3">
    <source>
        <dbReference type="Proteomes" id="UP001189429"/>
    </source>
</evidence>
<dbReference type="InterPro" id="IPR046341">
    <property type="entry name" value="SET_dom_sf"/>
</dbReference>